<dbReference type="InterPro" id="IPR047057">
    <property type="entry name" value="MerR_fam"/>
</dbReference>
<feature type="domain" description="HTH merR-type" evidence="5">
    <location>
        <begin position="1"/>
        <end position="69"/>
    </location>
</feature>
<dbReference type="PROSITE" id="PS00552">
    <property type="entry name" value="HTH_MERR_1"/>
    <property type="match status" value="1"/>
</dbReference>
<evidence type="ECO:0000256" key="2">
    <source>
        <dbReference type="ARBA" id="ARBA00023125"/>
    </source>
</evidence>
<protein>
    <submittedName>
        <fullName evidence="6">MerR family transcriptional regulator</fullName>
    </submittedName>
</protein>
<dbReference type="PRINTS" id="PR00040">
    <property type="entry name" value="HTHMERR"/>
</dbReference>
<dbReference type="AlphaFoldDB" id="A0A2R4WGS2"/>
<keyword evidence="7" id="KW-1185">Reference proteome</keyword>
<dbReference type="GO" id="GO:0003677">
    <property type="term" value="F:DNA binding"/>
    <property type="evidence" value="ECO:0007669"/>
    <property type="project" value="UniProtKB-KW"/>
</dbReference>
<dbReference type="CDD" id="cd01109">
    <property type="entry name" value="HTH_YyaN"/>
    <property type="match status" value="1"/>
</dbReference>
<dbReference type="Pfam" id="PF00376">
    <property type="entry name" value="MerR"/>
    <property type="match status" value="1"/>
</dbReference>
<dbReference type="PROSITE" id="PS50937">
    <property type="entry name" value="HTH_MERR_2"/>
    <property type="match status" value="1"/>
</dbReference>
<gene>
    <name evidence="6" type="ORF">DA075_07175</name>
</gene>
<evidence type="ECO:0000313" key="6">
    <source>
        <dbReference type="EMBL" id="AWB20728.1"/>
    </source>
</evidence>
<feature type="region of interest" description="Disordered" evidence="4">
    <location>
        <begin position="118"/>
        <end position="162"/>
    </location>
</feature>
<evidence type="ECO:0000256" key="1">
    <source>
        <dbReference type="ARBA" id="ARBA00023015"/>
    </source>
</evidence>
<dbReference type="Pfam" id="PF09278">
    <property type="entry name" value="MerR-DNA-bind"/>
    <property type="match status" value="1"/>
</dbReference>
<evidence type="ECO:0000313" key="7">
    <source>
        <dbReference type="Proteomes" id="UP000244755"/>
    </source>
</evidence>
<feature type="compositionally biased region" description="Basic and acidic residues" evidence="4">
    <location>
        <begin position="118"/>
        <end position="139"/>
    </location>
</feature>
<keyword evidence="2" id="KW-0238">DNA-binding</keyword>
<dbReference type="PANTHER" id="PTHR30204">
    <property type="entry name" value="REDOX-CYCLING DRUG-SENSING TRANSCRIPTIONAL ACTIVATOR SOXR"/>
    <property type="match status" value="1"/>
</dbReference>
<dbReference type="OrthoDB" id="9802944at2"/>
<keyword evidence="3" id="KW-0804">Transcription</keyword>
<proteinExistence type="predicted"/>
<dbReference type="SUPFAM" id="SSF46955">
    <property type="entry name" value="Putative DNA-binding domain"/>
    <property type="match status" value="1"/>
</dbReference>
<keyword evidence="1" id="KW-0805">Transcription regulation</keyword>
<dbReference type="GO" id="GO:0003700">
    <property type="term" value="F:DNA-binding transcription factor activity"/>
    <property type="evidence" value="ECO:0007669"/>
    <property type="project" value="InterPro"/>
</dbReference>
<reference evidence="6 7" key="1">
    <citation type="submission" date="2018-04" db="EMBL/GenBank/DDBJ databases">
        <title>Methylobacterium sp. PR1016A genome.</title>
        <authorList>
            <person name="Park W."/>
        </authorList>
    </citation>
    <scope>NUCLEOTIDE SEQUENCE [LARGE SCALE GENOMIC DNA]</scope>
    <source>
        <strain evidence="6 7">PR1016A</strain>
    </source>
</reference>
<dbReference type="Gene3D" id="1.10.1660.10">
    <property type="match status" value="1"/>
</dbReference>
<sequence>MKIGELARHSGLSTHTIRYYEKIGLLPYASRDRSSQRDYDASILSWIAFLRRLKTTGMPIRDMLRYAALREGGRGTEAERRALLESHRDRVRAQVSDLQACLLALDGKIAGYAAPQERIQERTQESTQERTHQTPHERIDDDDVTSPGRRREPARARPARAR</sequence>
<dbReference type="PANTHER" id="PTHR30204:SF98">
    <property type="entry name" value="HTH-TYPE TRANSCRIPTIONAL REGULATOR ADHR"/>
    <property type="match status" value="1"/>
</dbReference>
<dbReference type="SMART" id="SM00422">
    <property type="entry name" value="HTH_MERR"/>
    <property type="match status" value="1"/>
</dbReference>
<dbReference type="InterPro" id="IPR000551">
    <property type="entry name" value="MerR-type_HTH_dom"/>
</dbReference>
<dbReference type="EMBL" id="CP028843">
    <property type="protein sequence ID" value="AWB20728.1"/>
    <property type="molecule type" value="Genomic_DNA"/>
</dbReference>
<dbReference type="RefSeq" id="WP_099952624.1">
    <property type="nucleotide sequence ID" value="NZ_CP028843.1"/>
</dbReference>
<evidence type="ECO:0000256" key="3">
    <source>
        <dbReference type="ARBA" id="ARBA00023163"/>
    </source>
</evidence>
<dbReference type="Proteomes" id="UP000244755">
    <property type="component" value="Chromosome 1"/>
</dbReference>
<dbReference type="InterPro" id="IPR009061">
    <property type="entry name" value="DNA-bd_dom_put_sf"/>
</dbReference>
<organism evidence="6 7">
    <name type="scientific">Methylobacterium currus</name>
    <dbReference type="NCBI Taxonomy" id="2051553"/>
    <lineage>
        <taxon>Bacteria</taxon>
        <taxon>Pseudomonadati</taxon>
        <taxon>Pseudomonadota</taxon>
        <taxon>Alphaproteobacteria</taxon>
        <taxon>Hyphomicrobiales</taxon>
        <taxon>Methylobacteriaceae</taxon>
        <taxon>Methylobacterium</taxon>
    </lineage>
</organism>
<name>A0A2R4WGS2_9HYPH</name>
<evidence type="ECO:0000256" key="4">
    <source>
        <dbReference type="SAM" id="MobiDB-lite"/>
    </source>
</evidence>
<dbReference type="InterPro" id="IPR015358">
    <property type="entry name" value="Tscrpt_reg_MerR_DNA-bd"/>
</dbReference>
<dbReference type="KEGG" id="mee:DA075_07175"/>
<evidence type="ECO:0000259" key="5">
    <source>
        <dbReference type="PROSITE" id="PS50937"/>
    </source>
</evidence>
<accession>A0A2R4WGS2</accession>